<dbReference type="Proteomes" id="UP000826462">
    <property type="component" value="Chromosome 2"/>
</dbReference>
<sequence length="334" mass="38161">MREGIVTPRGGNLHIGISGWRYEGWRGTFYPKGLRQADELQFASRAVQTIEINGTHYSLQSLNSYRKWYDETPDGFVFSVKGARYLTHMLRFRDEAAHAGLANFFAQGLLALNDKFGPILWQFPPSFRFDAERLERFLTMLPRDTEGALEIARRHDKRVREPYLAIDRPRRLRHAIEIRHPSFLDPAFVALLRKHGVALVVSDSTEDWPHVDDLTADFVYVRLHGTSARYSGSYDDAALDTWALRIAAWVHGDQPTDAKLIAPDKPPRKRSARDVFCYFDNDTKTEAPFDAQRLMGRLAVEPQVRRVPPRNEAAADGRKQSGQGRQGQVKHPIP</sequence>
<dbReference type="InterPro" id="IPR036520">
    <property type="entry name" value="UPF0759_sf"/>
</dbReference>
<dbReference type="PANTHER" id="PTHR30348">
    <property type="entry name" value="UNCHARACTERIZED PROTEIN YECE"/>
    <property type="match status" value="1"/>
</dbReference>
<name>A0ABX8UTN2_9BURK</name>
<dbReference type="InterPro" id="IPR002763">
    <property type="entry name" value="DUF72"/>
</dbReference>
<evidence type="ECO:0000256" key="1">
    <source>
        <dbReference type="SAM" id="MobiDB-lite"/>
    </source>
</evidence>
<dbReference type="EMBL" id="CP080096">
    <property type="protein sequence ID" value="QYD72274.1"/>
    <property type="molecule type" value="Genomic_DNA"/>
</dbReference>
<evidence type="ECO:0000313" key="3">
    <source>
        <dbReference type="Proteomes" id="UP000826462"/>
    </source>
</evidence>
<feature type="region of interest" description="Disordered" evidence="1">
    <location>
        <begin position="300"/>
        <end position="334"/>
    </location>
</feature>
<dbReference type="Pfam" id="PF01904">
    <property type="entry name" value="DUF72"/>
    <property type="match status" value="1"/>
</dbReference>
<reference evidence="2 3" key="1">
    <citation type="submission" date="2021-07" db="EMBL/GenBank/DDBJ databases">
        <title>Paraburkholderia edwinii protects Aspergillus sp. from phenazines by acting as a toxin sponge.</title>
        <authorList>
            <person name="Dahlstrom K.M."/>
            <person name="Newman D.K."/>
        </authorList>
    </citation>
    <scope>NUCLEOTIDE SEQUENCE [LARGE SCALE GENOMIC DNA]</scope>
    <source>
        <strain evidence="2 3">Pe01</strain>
    </source>
</reference>
<keyword evidence="3" id="KW-1185">Reference proteome</keyword>
<protein>
    <submittedName>
        <fullName evidence="2">DUF72 domain-containing protein</fullName>
    </submittedName>
</protein>
<dbReference type="Gene3D" id="3.20.20.410">
    <property type="entry name" value="Protein of unknown function UPF0759"/>
    <property type="match status" value="1"/>
</dbReference>
<gene>
    <name evidence="2" type="ORF">KZJ38_35655</name>
</gene>
<evidence type="ECO:0000313" key="2">
    <source>
        <dbReference type="EMBL" id="QYD72274.1"/>
    </source>
</evidence>
<dbReference type="SUPFAM" id="SSF117396">
    <property type="entry name" value="TM1631-like"/>
    <property type="match status" value="1"/>
</dbReference>
<proteinExistence type="predicted"/>
<organism evidence="2 3">
    <name type="scientific">Paraburkholderia edwinii</name>
    <dbReference type="NCBI Taxonomy" id="2861782"/>
    <lineage>
        <taxon>Bacteria</taxon>
        <taxon>Pseudomonadati</taxon>
        <taxon>Pseudomonadota</taxon>
        <taxon>Betaproteobacteria</taxon>
        <taxon>Burkholderiales</taxon>
        <taxon>Burkholderiaceae</taxon>
        <taxon>Paraburkholderia</taxon>
    </lineage>
</organism>
<dbReference type="PANTHER" id="PTHR30348:SF4">
    <property type="entry name" value="DUF72 DOMAIN-CONTAINING PROTEIN"/>
    <property type="match status" value="1"/>
</dbReference>
<accession>A0ABX8UTN2</accession>